<organism evidence="2 3">
    <name type="scientific">Nitratireductor kimnyeongensis</name>
    <dbReference type="NCBI Taxonomy" id="430679"/>
    <lineage>
        <taxon>Bacteria</taxon>
        <taxon>Pseudomonadati</taxon>
        <taxon>Pseudomonadota</taxon>
        <taxon>Alphaproteobacteria</taxon>
        <taxon>Hyphomicrobiales</taxon>
        <taxon>Phyllobacteriaceae</taxon>
        <taxon>Nitratireductor</taxon>
    </lineage>
</organism>
<comment type="caution">
    <text evidence="2">The sequence shown here is derived from an EMBL/GenBank/DDBJ whole genome shotgun (WGS) entry which is preliminary data.</text>
</comment>
<dbReference type="Proteomes" id="UP001596107">
    <property type="component" value="Unassembled WGS sequence"/>
</dbReference>
<protein>
    <recommendedName>
        <fullName evidence="4">DUF1036 domain-containing protein</fullName>
    </recommendedName>
</protein>
<feature type="signal peptide" evidence="1">
    <location>
        <begin position="1"/>
        <end position="22"/>
    </location>
</feature>
<reference evidence="3" key="1">
    <citation type="journal article" date="2019" name="Int. J. Syst. Evol. Microbiol.">
        <title>The Global Catalogue of Microorganisms (GCM) 10K type strain sequencing project: providing services to taxonomists for standard genome sequencing and annotation.</title>
        <authorList>
            <consortium name="The Broad Institute Genomics Platform"/>
            <consortium name="The Broad Institute Genome Sequencing Center for Infectious Disease"/>
            <person name="Wu L."/>
            <person name="Ma J."/>
        </authorList>
    </citation>
    <scope>NUCLEOTIDE SEQUENCE [LARGE SCALE GENOMIC DNA]</scope>
    <source>
        <strain evidence="3">JCM 3366</strain>
    </source>
</reference>
<keyword evidence="3" id="KW-1185">Reference proteome</keyword>
<evidence type="ECO:0000313" key="2">
    <source>
        <dbReference type="EMBL" id="MFC5585787.1"/>
    </source>
</evidence>
<sequence length="313" mass="35518">MMKAYLSIAFLFQLMLIAPAVALNLEVCNSGQQTVFVAHAESPLNSPYRAVGGWTQLTSRKCWKREAPKMDRMSVLVAYIDKRGRLGAVPFNPDFRVGGQYPLSRGPYSFCIHPKDGFFRPRARPGGKHCPSDMVPAKFPFYIAGKRTSGSLAKLYVSVEPGTLHEDYAVIPWEPAKAPPDPQEERYADAGKIDLLRGPSARQIEAAEYKNLQFRLQLANALILKDAKLKIHALDLDKCLSTKNGPFYCRYKLDARIEASKDMRPMAQLLNLGFLFKGYYWSSFTVSRGRWVIEKQYEGCRLSDVDIRCWRHK</sequence>
<proteinExistence type="predicted"/>
<evidence type="ECO:0000313" key="3">
    <source>
        <dbReference type="Proteomes" id="UP001596107"/>
    </source>
</evidence>
<evidence type="ECO:0008006" key="4">
    <source>
        <dbReference type="Google" id="ProtNLM"/>
    </source>
</evidence>
<feature type="chain" id="PRO_5046832190" description="DUF1036 domain-containing protein" evidence="1">
    <location>
        <begin position="23"/>
        <end position="313"/>
    </location>
</feature>
<evidence type="ECO:0000256" key="1">
    <source>
        <dbReference type="SAM" id="SignalP"/>
    </source>
</evidence>
<dbReference type="RefSeq" id="WP_223020945.1">
    <property type="nucleotide sequence ID" value="NZ_CP078143.1"/>
</dbReference>
<gene>
    <name evidence="2" type="ORF">ACFPOD_11755</name>
</gene>
<accession>A0ABW0T9F9</accession>
<name>A0ABW0T9F9_9HYPH</name>
<keyword evidence="1" id="KW-0732">Signal</keyword>
<dbReference type="EMBL" id="JBHSNB010000002">
    <property type="protein sequence ID" value="MFC5585787.1"/>
    <property type="molecule type" value="Genomic_DNA"/>
</dbReference>